<proteinExistence type="predicted"/>
<accession>A0A1Y2BJW4</accession>
<feature type="region of interest" description="Disordered" evidence="1">
    <location>
        <begin position="151"/>
        <end position="280"/>
    </location>
</feature>
<dbReference type="Proteomes" id="UP000193986">
    <property type="component" value="Unassembled WGS sequence"/>
</dbReference>
<dbReference type="AlphaFoldDB" id="A0A1Y2BJW4"/>
<feature type="compositionally biased region" description="Basic and acidic residues" evidence="1">
    <location>
        <begin position="223"/>
        <end position="274"/>
    </location>
</feature>
<reference evidence="2 3" key="1">
    <citation type="submission" date="2016-07" db="EMBL/GenBank/DDBJ databases">
        <title>Pervasive Adenine N6-methylation of Active Genes in Fungi.</title>
        <authorList>
            <consortium name="DOE Joint Genome Institute"/>
            <person name="Mondo S.J."/>
            <person name="Dannebaum R.O."/>
            <person name="Kuo R.C."/>
            <person name="Labutti K."/>
            <person name="Haridas S."/>
            <person name="Kuo A."/>
            <person name="Salamov A."/>
            <person name="Ahrendt S.R."/>
            <person name="Lipzen A."/>
            <person name="Sullivan W."/>
            <person name="Andreopoulos W.B."/>
            <person name="Clum A."/>
            <person name="Lindquist E."/>
            <person name="Daum C."/>
            <person name="Ramamoorthy G.K."/>
            <person name="Gryganskyi A."/>
            <person name="Culley D."/>
            <person name="Magnuson J.K."/>
            <person name="James T.Y."/>
            <person name="O'Malley M.A."/>
            <person name="Stajich J.E."/>
            <person name="Spatafora J.W."/>
            <person name="Visel A."/>
            <person name="Grigoriev I.V."/>
        </authorList>
    </citation>
    <scope>NUCLEOTIDE SEQUENCE [LARGE SCALE GENOMIC DNA]</scope>
    <source>
        <strain evidence="2 3">68-887.2</strain>
    </source>
</reference>
<feature type="region of interest" description="Disordered" evidence="1">
    <location>
        <begin position="1"/>
        <end position="84"/>
    </location>
</feature>
<feature type="compositionally biased region" description="Polar residues" evidence="1">
    <location>
        <begin position="151"/>
        <end position="162"/>
    </location>
</feature>
<evidence type="ECO:0000313" key="2">
    <source>
        <dbReference type="EMBL" id="ORY34900.1"/>
    </source>
</evidence>
<dbReference type="EMBL" id="MCFC01000002">
    <property type="protein sequence ID" value="ORY34900.1"/>
    <property type="molecule type" value="Genomic_DNA"/>
</dbReference>
<dbReference type="InterPro" id="IPR044688">
    <property type="entry name" value="SCI-1-like"/>
</dbReference>
<comment type="caution">
    <text evidence="2">The sequence shown here is derived from an EMBL/GenBank/DDBJ whole genome shotgun (WGS) entry which is preliminary data.</text>
</comment>
<evidence type="ECO:0000256" key="1">
    <source>
        <dbReference type="SAM" id="MobiDB-lite"/>
    </source>
</evidence>
<name>A0A1Y2BJW4_9TREE</name>
<feature type="compositionally biased region" description="Basic residues" evidence="1">
    <location>
        <begin position="25"/>
        <end position="34"/>
    </location>
</feature>
<organism evidence="2 3">
    <name type="scientific">Naematelia encephala</name>
    <dbReference type="NCBI Taxonomy" id="71784"/>
    <lineage>
        <taxon>Eukaryota</taxon>
        <taxon>Fungi</taxon>
        <taxon>Dikarya</taxon>
        <taxon>Basidiomycota</taxon>
        <taxon>Agaricomycotina</taxon>
        <taxon>Tremellomycetes</taxon>
        <taxon>Tremellales</taxon>
        <taxon>Naemateliaceae</taxon>
        <taxon>Naematelia</taxon>
    </lineage>
</organism>
<dbReference type="InParanoid" id="A0A1Y2BJW4"/>
<dbReference type="OrthoDB" id="2139939at2759"/>
<protein>
    <submittedName>
        <fullName evidence="2">Uncharacterized protein</fullName>
    </submittedName>
</protein>
<gene>
    <name evidence="2" type="ORF">BCR39DRAFT_515474</name>
</gene>
<dbReference type="STRING" id="71784.A0A1Y2BJW4"/>
<dbReference type="PANTHER" id="PTHR34117">
    <property type="entry name" value="STYLE CELL-CYCLE INHIBITOR 1"/>
    <property type="match status" value="1"/>
</dbReference>
<dbReference type="PANTHER" id="PTHR34117:SF1">
    <property type="entry name" value="STYLE CELL-CYCLE INHIBITOR 1"/>
    <property type="match status" value="1"/>
</dbReference>
<feature type="compositionally biased region" description="Basic residues" evidence="1">
    <location>
        <begin position="1"/>
        <end position="17"/>
    </location>
</feature>
<evidence type="ECO:0000313" key="3">
    <source>
        <dbReference type="Proteomes" id="UP000193986"/>
    </source>
</evidence>
<sequence>MGSHRHRADSRSPKRHRDSHDRHRERDRHHRKSKGERAEYSDEGESARKSRRKRRESRDDDHDEEDEGERRRRKRRNLTPEDDEDLLDLRKLGVAEITEDDYFKKSAEFKVWLKESRDKYLDEVSSESAHKYFRKFVRRWNDGALPKHIYLSSSIDPSSNTAYKWGFASSAGSQRHRSPSEDSQEPIGPTLSPPRHASSSRKRPLGPSLPSASDRQLAIEADVDARKAARKAELKDRYQKADEAVPRERGKEGKMDEKRATNASNKEMREKDVVGLEVDEGTLMGETDGFAAALRARDSAESRRADRRAAFMAERRVVEEERLSERKAKEAATMDMFKALAKQRFG</sequence>
<feature type="compositionally biased region" description="Basic and acidic residues" evidence="1">
    <location>
        <begin position="35"/>
        <end position="48"/>
    </location>
</feature>
<keyword evidence="3" id="KW-1185">Reference proteome</keyword>